<protein>
    <recommendedName>
        <fullName evidence="5">VASt domain-containing protein</fullName>
    </recommendedName>
</protein>
<dbReference type="GO" id="GO:0140268">
    <property type="term" value="C:endoplasmic reticulum-plasma membrane contact site"/>
    <property type="evidence" value="ECO:0007669"/>
    <property type="project" value="TreeGrafter"/>
</dbReference>
<comment type="subcellular location">
    <subcellularLocation>
        <location evidence="1">Membrane</location>
    </subcellularLocation>
</comment>
<evidence type="ECO:0000256" key="1">
    <source>
        <dbReference type="ARBA" id="ARBA00004370"/>
    </source>
</evidence>
<dbReference type="eggNOG" id="KOG1032">
    <property type="taxonomic scope" value="Eukaryota"/>
</dbReference>
<dbReference type="KEGG" id="cvr:CHLNCDRAFT_140911"/>
<keyword evidence="7" id="KW-1185">Reference proteome</keyword>
<dbReference type="GO" id="GO:0032934">
    <property type="term" value="F:sterol binding"/>
    <property type="evidence" value="ECO:0007669"/>
    <property type="project" value="TreeGrafter"/>
</dbReference>
<dbReference type="PANTHER" id="PTHR23319">
    <property type="entry name" value="GRAM DOMAIN CONTAINING 1B, ISOFORM E"/>
    <property type="match status" value="1"/>
</dbReference>
<evidence type="ECO:0000256" key="3">
    <source>
        <dbReference type="SAM" id="MobiDB-lite"/>
    </source>
</evidence>
<reference evidence="6 7" key="1">
    <citation type="journal article" date="2010" name="Plant Cell">
        <title>The Chlorella variabilis NC64A genome reveals adaptation to photosymbiosis, coevolution with viruses, and cryptic sex.</title>
        <authorList>
            <person name="Blanc G."/>
            <person name="Duncan G."/>
            <person name="Agarkova I."/>
            <person name="Borodovsky M."/>
            <person name="Gurnon J."/>
            <person name="Kuo A."/>
            <person name="Lindquist E."/>
            <person name="Lucas S."/>
            <person name="Pangilinan J."/>
            <person name="Polle J."/>
            <person name="Salamov A."/>
            <person name="Terry A."/>
            <person name="Yamada T."/>
            <person name="Dunigan D.D."/>
            <person name="Grigoriev I.V."/>
            <person name="Claverie J.M."/>
            <person name="Van Etten J.L."/>
        </authorList>
    </citation>
    <scope>NUCLEOTIDE SEQUENCE [LARGE SCALE GENOMIC DNA]</scope>
    <source>
        <strain evidence="6 7">NC64A</strain>
    </source>
</reference>
<evidence type="ECO:0000313" key="7">
    <source>
        <dbReference type="Proteomes" id="UP000008141"/>
    </source>
</evidence>
<gene>
    <name evidence="6" type="ORF">CHLNCDRAFT_140911</name>
</gene>
<keyword evidence="4" id="KW-0812">Transmembrane</keyword>
<dbReference type="Pfam" id="PF16016">
    <property type="entry name" value="VASt"/>
    <property type="match status" value="1"/>
</dbReference>
<evidence type="ECO:0000313" key="6">
    <source>
        <dbReference type="EMBL" id="EFN58652.1"/>
    </source>
</evidence>
<name>E1Z6I0_CHLVA</name>
<dbReference type="STRING" id="554065.E1Z6I0"/>
<sequence>MLEHLRLAVPAAAALFWVLGRLRPRGDSKPAAAQPAADQDEGEEVQVELPSGKGPQLPFAPPAPFRSVLLDVTLPMSLAAVWLALFHNASALLSDFHSELGDRDVRISKWRRQKDDKRRRVLRYTTPLKNALGPRQAFNTEVLEAVHLSAGGFVLRGRCDSEGVPFASAFANHMQWVATPHGAHSCRLVITGECQFHSPVWGPLKGQIDRESVKGMSKAYRTLVRLLERQYGGVETAAGGAAGGSGAVTLAKQPSKLSGRRVAVGADATAAGAAPAVAGAGGEGANVAALLANPQTNAAVFLAVVMIMVVIWRLAFMQPMLMQAMRGVASAVAQR</sequence>
<keyword evidence="4" id="KW-1133">Transmembrane helix</keyword>
<dbReference type="PROSITE" id="PS51778">
    <property type="entry name" value="VAST"/>
    <property type="match status" value="1"/>
</dbReference>
<dbReference type="GO" id="GO:0032366">
    <property type="term" value="P:intracellular sterol transport"/>
    <property type="evidence" value="ECO:0007669"/>
    <property type="project" value="TreeGrafter"/>
</dbReference>
<dbReference type="PANTHER" id="PTHR23319:SF4">
    <property type="entry name" value="GRAM DOMAIN CONTAINING 1B, ISOFORM E"/>
    <property type="match status" value="1"/>
</dbReference>
<feature type="domain" description="VASt" evidence="5">
    <location>
        <begin position="65"/>
        <end position="235"/>
    </location>
</feature>
<dbReference type="RefSeq" id="XP_005850754.1">
    <property type="nucleotide sequence ID" value="XM_005850692.1"/>
</dbReference>
<dbReference type="InterPro" id="IPR051482">
    <property type="entry name" value="Cholesterol_transport"/>
</dbReference>
<feature type="transmembrane region" description="Helical" evidence="4">
    <location>
        <begin position="298"/>
        <end position="316"/>
    </location>
</feature>
<dbReference type="GO" id="GO:0120015">
    <property type="term" value="F:sterol transfer activity"/>
    <property type="evidence" value="ECO:0007669"/>
    <property type="project" value="TreeGrafter"/>
</dbReference>
<dbReference type="InParanoid" id="E1Z6I0"/>
<proteinExistence type="predicted"/>
<dbReference type="GO" id="GO:0005789">
    <property type="term" value="C:endoplasmic reticulum membrane"/>
    <property type="evidence" value="ECO:0007669"/>
    <property type="project" value="TreeGrafter"/>
</dbReference>
<dbReference type="InterPro" id="IPR031968">
    <property type="entry name" value="VASt"/>
</dbReference>
<dbReference type="OrthoDB" id="10064100at2759"/>
<evidence type="ECO:0000256" key="4">
    <source>
        <dbReference type="SAM" id="Phobius"/>
    </source>
</evidence>
<dbReference type="EMBL" id="GL433837">
    <property type="protein sequence ID" value="EFN58652.1"/>
    <property type="molecule type" value="Genomic_DNA"/>
</dbReference>
<feature type="region of interest" description="Disordered" evidence="3">
    <location>
        <begin position="28"/>
        <end position="51"/>
    </location>
</feature>
<organism evidence="7">
    <name type="scientific">Chlorella variabilis</name>
    <name type="common">Green alga</name>
    <dbReference type="NCBI Taxonomy" id="554065"/>
    <lineage>
        <taxon>Eukaryota</taxon>
        <taxon>Viridiplantae</taxon>
        <taxon>Chlorophyta</taxon>
        <taxon>core chlorophytes</taxon>
        <taxon>Trebouxiophyceae</taxon>
        <taxon>Chlorellales</taxon>
        <taxon>Chlorellaceae</taxon>
        <taxon>Chlorella clade</taxon>
        <taxon>Chlorella</taxon>
    </lineage>
</organism>
<keyword evidence="2 4" id="KW-0472">Membrane</keyword>
<accession>E1Z6I0</accession>
<dbReference type="GeneID" id="17358171"/>
<evidence type="ECO:0000259" key="5">
    <source>
        <dbReference type="PROSITE" id="PS51778"/>
    </source>
</evidence>
<dbReference type="AlphaFoldDB" id="E1Z6I0"/>
<dbReference type="Proteomes" id="UP000008141">
    <property type="component" value="Unassembled WGS sequence"/>
</dbReference>
<dbReference type="GO" id="GO:0005886">
    <property type="term" value="C:plasma membrane"/>
    <property type="evidence" value="ECO:0007669"/>
    <property type="project" value="TreeGrafter"/>
</dbReference>
<evidence type="ECO:0000256" key="2">
    <source>
        <dbReference type="ARBA" id="ARBA00023136"/>
    </source>
</evidence>